<dbReference type="RefSeq" id="WP_338226208.1">
    <property type="nucleotide sequence ID" value="NZ_BTPD01000019.1"/>
</dbReference>
<accession>A0ABQ6PU01</accession>
<feature type="region of interest" description="Disordered" evidence="1">
    <location>
        <begin position="87"/>
        <end position="115"/>
    </location>
</feature>
<evidence type="ECO:0000313" key="3">
    <source>
        <dbReference type="Proteomes" id="UP001338309"/>
    </source>
</evidence>
<evidence type="ECO:0000313" key="2">
    <source>
        <dbReference type="EMBL" id="GMQ31445.1"/>
    </source>
</evidence>
<protein>
    <submittedName>
        <fullName evidence="2">DUF3127 domain-containing protein</fullName>
    </submittedName>
</protein>
<dbReference type="EMBL" id="BTPD01000019">
    <property type="protein sequence ID" value="GMQ31445.1"/>
    <property type="molecule type" value="Genomic_DNA"/>
</dbReference>
<dbReference type="Pfam" id="PF11325">
    <property type="entry name" value="DUF3127"/>
    <property type="match status" value="1"/>
</dbReference>
<evidence type="ECO:0000256" key="1">
    <source>
        <dbReference type="SAM" id="MobiDB-lite"/>
    </source>
</evidence>
<dbReference type="Proteomes" id="UP001338309">
    <property type="component" value="Unassembled WGS sequence"/>
</dbReference>
<organism evidence="2 3">
    <name type="scientific">Algoriphagus confluentis</name>
    <dbReference type="NCBI Taxonomy" id="1697556"/>
    <lineage>
        <taxon>Bacteria</taxon>
        <taxon>Pseudomonadati</taxon>
        <taxon>Bacteroidota</taxon>
        <taxon>Cytophagia</taxon>
        <taxon>Cytophagales</taxon>
        <taxon>Cyclobacteriaceae</taxon>
        <taxon>Algoriphagus</taxon>
    </lineage>
</organism>
<name>A0ABQ6PU01_9BACT</name>
<sequence>MELSGKIINQLQEVSGNSKSGNAWRKQEFIVETGGQYPKKVCVALWGDKIDQFALKVGEQVTLGIDVESREYNGRWYTEVKAYKVDRAGSSNGPGTSMPEVDSFYSESEEDKLPF</sequence>
<comment type="caution">
    <text evidence="2">The sequence shown here is derived from an EMBL/GenBank/DDBJ whole genome shotgun (WGS) entry which is preliminary data.</text>
</comment>
<reference evidence="2 3" key="1">
    <citation type="submission" date="2023-08" db="EMBL/GenBank/DDBJ databases">
        <title>Draft genome sequence of Algoriphagus confluentis.</title>
        <authorList>
            <person name="Takatani N."/>
            <person name="Hosokawa M."/>
            <person name="Sawabe T."/>
        </authorList>
    </citation>
    <scope>NUCLEOTIDE SEQUENCE [LARGE SCALE GENOMIC DNA]</scope>
    <source>
        <strain evidence="2 3">NBRC 111222</strain>
    </source>
</reference>
<keyword evidence="3" id="KW-1185">Reference proteome</keyword>
<proteinExistence type="predicted"/>
<dbReference type="InterPro" id="IPR021474">
    <property type="entry name" value="DUF3127"/>
</dbReference>
<gene>
    <name evidence="2" type="ORF">Aconfl_40890</name>
</gene>